<evidence type="ECO:0000256" key="12">
    <source>
        <dbReference type="ARBA" id="ARBA00022837"/>
    </source>
</evidence>
<dbReference type="Pfam" id="PF12936">
    <property type="entry name" value="Kri1_C"/>
    <property type="match status" value="1"/>
</dbReference>
<feature type="compositionally biased region" description="Basic and acidic residues" evidence="19">
    <location>
        <begin position="583"/>
        <end position="609"/>
    </location>
</feature>
<feature type="domain" description="EF-hand" evidence="21">
    <location>
        <begin position="1068"/>
        <end position="1103"/>
    </location>
</feature>
<comment type="catalytic activity">
    <reaction evidence="15">
        <text>L-threonyl-[protein] + ATP = O-phospho-L-threonyl-[protein] + ADP + H(+)</text>
        <dbReference type="Rhea" id="RHEA:46608"/>
        <dbReference type="Rhea" id="RHEA-COMP:11060"/>
        <dbReference type="Rhea" id="RHEA-COMP:11605"/>
        <dbReference type="ChEBI" id="CHEBI:15378"/>
        <dbReference type="ChEBI" id="CHEBI:30013"/>
        <dbReference type="ChEBI" id="CHEBI:30616"/>
        <dbReference type="ChEBI" id="CHEBI:61977"/>
        <dbReference type="ChEBI" id="CHEBI:456216"/>
        <dbReference type="EC" id="2.7.11.17"/>
    </reaction>
</comment>
<dbReference type="PROSITE" id="PS50011">
    <property type="entry name" value="PROTEIN_KINASE_DOM"/>
    <property type="match status" value="1"/>
</dbReference>
<feature type="domain" description="EF-hand" evidence="21">
    <location>
        <begin position="1104"/>
        <end position="1139"/>
    </location>
</feature>
<dbReference type="Gene3D" id="1.10.510.10">
    <property type="entry name" value="Transferase(Phosphotransferase) domain 1"/>
    <property type="match status" value="1"/>
</dbReference>
<dbReference type="Pfam" id="PF05178">
    <property type="entry name" value="Kri1"/>
    <property type="match status" value="1"/>
</dbReference>
<dbReference type="GO" id="GO:0005509">
    <property type="term" value="F:calcium ion binding"/>
    <property type="evidence" value="ECO:0007669"/>
    <property type="project" value="InterPro"/>
</dbReference>
<evidence type="ECO:0000256" key="7">
    <source>
        <dbReference type="ARBA" id="ARBA00022679"/>
    </source>
</evidence>
<dbReference type="PANTHER" id="PTHR14490">
    <property type="entry name" value="ZINC FINGER, ZZ TYPE"/>
    <property type="match status" value="1"/>
</dbReference>
<evidence type="ECO:0000256" key="3">
    <source>
        <dbReference type="ARBA" id="ARBA00012434"/>
    </source>
</evidence>
<feature type="domain" description="EF-hand" evidence="21">
    <location>
        <begin position="1146"/>
        <end position="1181"/>
    </location>
</feature>
<dbReference type="PRINTS" id="PR00450">
    <property type="entry name" value="RECOVERIN"/>
</dbReference>
<dbReference type="FunFam" id="3.30.200.20:FF:001144">
    <property type="entry name" value="Calcium and calcium/calmodulin-dependent serine/threonine-protein kinase DMI-3"/>
    <property type="match status" value="1"/>
</dbReference>
<dbReference type="GO" id="GO:0005516">
    <property type="term" value="F:calmodulin binding"/>
    <property type="evidence" value="ECO:0007669"/>
    <property type="project" value="UniProtKB-KW"/>
</dbReference>
<evidence type="ECO:0000256" key="1">
    <source>
        <dbReference type="ARBA" id="ARBA00005354"/>
    </source>
</evidence>
<feature type="compositionally biased region" description="Acidic residues" evidence="19">
    <location>
        <begin position="65"/>
        <end position="84"/>
    </location>
</feature>
<dbReference type="GO" id="GO:0030686">
    <property type="term" value="C:90S preribosome"/>
    <property type="evidence" value="ECO:0007669"/>
    <property type="project" value="TreeGrafter"/>
</dbReference>
<dbReference type="Gene3D" id="3.30.200.20">
    <property type="entry name" value="Phosphorylase Kinase, domain 1"/>
    <property type="match status" value="1"/>
</dbReference>
<evidence type="ECO:0000256" key="10">
    <source>
        <dbReference type="ARBA" id="ARBA00022741"/>
    </source>
</evidence>
<keyword evidence="7" id="KW-0808">Transferase</keyword>
<evidence type="ECO:0000313" key="23">
    <source>
        <dbReference type="Proteomes" id="UP000008021"/>
    </source>
</evidence>
<feature type="compositionally biased region" description="Basic and acidic residues" evidence="19">
    <location>
        <begin position="618"/>
        <end position="627"/>
    </location>
</feature>
<keyword evidence="12" id="KW-0106">Calcium</keyword>
<dbReference type="STRING" id="40149.A0A0E0DTC2"/>
<dbReference type="PROSITE" id="PS50222">
    <property type="entry name" value="EF_HAND_2"/>
    <property type="match status" value="3"/>
</dbReference>
<evidence type="ECO:0000256" key="4">
    <source>
        <dbReference type="ARBA" id="ARBA00022458"/>
    </source>
</evidence>
<feature type="region of interest" description="Disordered" evidence="19">
    <location>
        <begin position="564"/>
        <end position="646"/>
    </location>
</feature>
<dbReference type="EC" id="2.7.11.17" evidence="3"/>
<name>A0A0E0DTC2_9ORYZ</name>
<dbReference type="InterPro" id="IPR000719">
    <property type="entry name" value="Prot_kinase_dom"/>
</dbReference>
<comment type="catalytic activity">
    <reaction evidence="16">
        <text>L-seryl-[protein] + ATP = O-phospho-L-seryl-[protein] + ADP + H(+)</text>
        <dbReference type="Rhea" id="RHEA:17989"/>
        <dbReference type="Rhea" id="RHEA-COMP:9863"/>
        <dbReference type="Rhea" id="RHEA-COMP:11604"/>
        <dbReference type="ChEBI" id="CHEBI:15378"/>
        <dbReference type="ChEBI" id="CHEBI:29999"/>
        <dbReference type="ChEBI" id="CHEBI:30616"/>
        <dbReference type="ChEBI" id="CHEBI:83421"/>
        <dbReference type="ChEBI" id="CHEBI:456216"/>
        <dbReference type="EC" id="2.7.11.17"/>
    </reaction>
</comment>
<evidence type="ECO:0000256" key="5">
    <source>
        <dbReference type="ARBA" id="ARBA00022527"/>
    </source>
</evidence>
<evidence type="ECO:0000256" key="11">
    <source>
        <dbReference type="ARBA" id="ARBA00022777"/>
    </source>
</evidence>
<feature type="region of interest" description="Disordered" evidence="19">
    <location>
        <begin position="458"/>
        <end position="485"/>
    </location>
</feature>
<dbReference type="HOGENOM" id="CLU_007906_0_0_1"/>
<dbReference type="FunFam" id="1.10.510.10:FF:000610">
    <property type="entry name" value="Calcium and calcium/calmodulin-dependent serine/threonine-protein kinase"/>
    <property type="match status" value="1"/>
</dbReference>
<evidence type="ECO:0000256" key="2">
    <source>
        <dbReference type="ARBA" id="ARBA00007473"/>
    </source>
</evidence>
<evidence type="ECO:0000259" key="20">
    <source>
        <dbReference type="PROSITE" id="PS50011"/>
    </source>
</evidence>
<dbReference type="InterPro" id="IPR017441">
    <property type="entry name" value="Protein_kinase_ATP_BS"/>
</dbReference>
<sequence length="1192" mass="134911">MKQRREEEKKKDILAGSDGESDGGGGEDDLSKIQINEEYARRFEHNKRREALQRLEERKKKGLVPEEEEEDDDDDESSSDDDDAAIASRRVDRQMFEVIRRIRRGDAAILDAKAKMYSSSSESESGDEEGEKPKKKKKERPLYLKDVNARHLLEEGPEFAAQASHGDHSSSSSKYDKIAYDEQQRKGLEAFLEAEKAALDDGDGDGGEDDDDLFQVKPKGGDGGDKEDDDEEKKETEQILIDIFGKDEELDENSKFLKKFFLERPYLETGSEKYSLDDIQEVSDEEEHLIEQEDYETRYNFRHEEAAAAGADVMDRVMGHSRFVEGSVRKKESSRKQQRKNKEERIARAKQEQAEELKHLKNLKKKEIAEKLERIRMIAGIDSDAACKLGADDLEEDFDPEEYDRKMKETFNDNYYEADDVDPEFGSGEEIDLEKPDFDKEDELLGLPKDWALDGLEDGSSAAAEGASQKKKGGKDIANGEGTNQKMKGKFSLKDKVELEKEMEEYYKLDYEDTIGDLKTRFKYKQVKPNSFGLSTYEILASDDKDLNQYVSMKKIAPYREAEWKVTHHRKLSKDSILGGQNKEGKKVKTKKSKSEEGPASSEPEKELPNEQEEQEDADGKAKSTRSERRKRRRRELKMTTERQAAYGKINPKRHSFATGLLPIEFSYSSRQSKFIMSKTESRKLSDDYEVVDVLGRGGFSIVRRGVSKSEEKTQVAIKTLRRLGPAMAGMKQGTKPVPGSGLPMWKQVSISDALLTNEILVMRRIVESVAPHPNVINLHDVYEDVHGVHLVLELCSGGELFDRIVGRDRYSEFDAACVIRQIASGLEALHKASIVHRDLKPENCLFSDKDEKSTLKIMDFGLSSVEDFSDPIVALFGSIDYVSPEALSRQEVSAASDMWSVGVILYILLSGCPPFHAATNREKQQRILQGEFSFQDHTWKTISSSAKDLISRLLSVQPYKRPTASDLLRHPWVIGDCAKQDLMDAEVVSKLQKFNARRKLRAAAIASVLSCKVALRTKRLRNLLGTHDLTSEELDNLRLHFGRICADGENATLSEFEQVLRAMKMDSLIPLAPRVFDLFDNNRDGTVDMREILCGFSSLRNSRGDDALRLCFQMYDADRSGCISKEELASMLRALPEECLPGDITEPGKLDEVFDQMDADSDGKVTFDEFKAAMNKDSALQDVLLSSLRPQ</sequence>
<dbReference type="InterPro" id="IPR018247">
    <property type="entry name" value="EF_Hand_1_Ca_BS"/>
</dbReference>
<dbReference type="InterPro" id="IPR002048">
    <property type="entry name" value="EF_hand_dom"/>
</dbReference>
<evidence type="ECO:0000256" key="13">
    <source>
        <dbReference type="ARBA" id="ARBA00022840"/>
    </source>
</evidence>
<evidence type="ECO:0000256" key="15">
    <source>
        <dbReference type="ARBA" id="ARBA00047307"/>
    </source>
</evidence>
<evidence type="ECO:0000256" key="19">
    <source>
        <dbReference type="SAM" id="MobiDB-lite"/>
    </source>
</evidence>
<dbReference type="GO" id="GO:0005730">
    <property type="term" value="C:nucleolus"/>
    <property type="evidence" value="ECO:0007669"/>
    <property type="project" value="TreeGrafter"/>
</dbReference>
<keyword evidence="9" id="KW-0677">Repeat</keyword>
<reference evidence="22" key="2">
    <citation type="submission" date="2018-05" db="EMBL/GenBank/DDBJ databases">
        <title>OmerRS3 (Oryza meridionalis Reference Sequence Version 3).</title>
        <authorList>
            <person name="Zhang J."/>
            <person name="Kudrna D."/>
            <person name="Lee S."/>
            <person name="Talag J."/>
            <person name="Welchert J."/>
            <person name="Wing R.A."/>
        </authorList>
    </citation>
    <scope>NUCLEOTIDE SEQUENCE [LARGE SCALE GENOMIC DNA]</scope>
    <source>
        <strain evidence="22">cv. OR44</strain>
    </source>
</reference>
<keyword evidence="11" id="KW-0418">Kinase</keyword>
<evidence type="ECO:0000256" key="8">
    <source>
        <dbReference type="ARBA" id="ARBA00022723"/>
    </source>
</evidence>
<keyword evidence="8" id="KW-0479">Metal-binding</keyword>
<feature type="region of interest" description="Disordered" evidence="19">
    <location>
        <begin position="414"/>
        <end position="439"/>
    </location>
</feature>
<feature type="domain" description="Protein kinase" evidence="20">
    <location>
        <begin position="689"/>
        <end position="974"/>
    </location>
</feature>
<feature type="region of interest" description="Disordered" evidence="19">
    <location>
        <begin position="114"/>
        <end position="179"/>
    </location>
</feature>
<dbReference type="InterPro" id="IPR008271">
    <property type="entry name" value="Ser/Thr_kinase_AS"/>
</dbReference>
<dbReference type="SMART" id="SM00220">
    <property type="entry name" value="S_TKc"/>
    <property type="match status" value="1"/>
</dbReference>
<feature type="compositionally biased region" description="Basic and acidic residues" evidence="19">
    <location>
        <begin position="327"/>
        <end position="352"/>
    </location>
</feature>
<evidence type="ECO:0000256" key="18">
    <source>
        <dbReference type="PROSITE-ProRule" id="PRU10141"/>
    </source>
</evidence>
<dbReference type="PROSITE" id="PS00108">
    <property type="entry name" value="PROTEIN_KINASE_ST"/>
    <property type="match status" value="1"/>
</dbReference>
<dbReference type="GO" id="GO:0004683">
    <property type="term" value="F:calcium/calmodulin-dependent protein kinase activity"/>
    <property type="evidence" value="ECO:0007669"/>
    <property type="project" value="UniProtKB-EC"/>
</dbReference>
<dbReference type="InterPro" id="IPR011009">
    <property type="entry name" value="Kinase-like_dom_sf"/>
</dbReference>
<dbReference type="AlphaFoldDB" id="A0A0E0DTC2"/>
<organism evidence="22">
    <name type="scientific">Oryza meridionalis</name>
    <dbReference type="NCBI Taxonomy" id="40149"/>
    <lineage>
        <taxon>Eukaryota</taxon>
        <taxon>Viridiplantae</taxon>
        <taxon>Streptophyta</taxon>
        <taxon>Embryophyta</taxon>
        <taxon>Tracheophyta</taxon>
        <taxon>Spermatophyta</taxon>
        <taxon>Magnoliopsida</taxon>
        <taxon>Liliopsida</taxon>
        <taxon>Poales</taxon>
        <taxon>Poaceae</taxon>
        <taxon>BOP clade</taxon>
        <taxon>Oryzoideae</taxon>
        <taxon>Oryzeae</taxon>
        <taxon>Oryzinae</taxon>
        <taxon>Oryza</taxon>
    </lineage>
</organism>
<feature type="compositionally biased region" description="Acidic residues" evidence="19">
    <location>
        <begin position="416"/>
        <end position="432"/>
    </location>
</feature>
<keyword evidence="5" id="KW-0723">Serine/threonine-protein kinase</keyword>
<keyword evidence="14" id="KW-0112">Calmodulin-binding</keyword>
<keyword evidence="6" id="KW-0597">Phosphoprotein</keyword>
<dbReference type="SMART" id="SM00054">
    <property type="entry name" value="EFh"/>
    <property type="match status" value="3"/>
</dbReference>
<feature type="binding site" evidence="18">
    <location>
        <position position="719"/>
    </location>
    <ligand>
        <name>ATP</name>
        <dbReference type="ChEBI" id="CHEBI:30616"/>
    </ligand>
</feature>
<evidence type="ECO:0000256" key="16">
    <source>
        <dbReference type="ARBA" id="ARBA00047430"/>
    </source>
</evidence>
<dbReference type="PROSITE" id="PS00107">
    <property type="entry name" value="PROTEIN_KINASE_ATP"/>
    <property type="match status" value="1"/>
</dbReference>
<feature type="region of interest" description="Disordered" evidence="19">
    <location>
        <begin position="54"/>
        <end position="90"/>
    </location>
</feature>
<dbReference type="Pfam" id="PF00069">
    <property type="entry name" value="Pkinase"/>
    <property type="match status" value="1"/>
</dbReference>
<comment type="similarity">
    <text evidence="2">Belongs to the KRI1 family.</text>
</comment>
<dbReference type="Gene3D" id="1.10.238.10">
    <property type="entry name" value="EF-hand"/>
    <property type="match status" value="1"/>
</dbReference>
<feature type="region of interest" description="Disordered" evidence="19">
    <location>
        <begin position="1"/>
        <end position="33"/>
    </location>
</feature>
<feature type="region of interest" description="Disordered" evidence="19">
    <location>
        <begin position="191"/>
        <end position="236"/>
    </location>
</feature>
<dbReference type="Pfam" id="PF13202">
    <property type="entry name" value="EF-hand_5"/>
    <property type="match status" value="1"/>
</dbReference>
<evidence type="ECO:0000256" key="9">
    <source>
        <dbReference type="ARBA" id="ARBA00022737"/>
    </source>
</evidence>
<dbReference type="InterPro" id="IPR011992">
    <property type="entry name" value="EF-hand-dom_pair"/>
</dbReference>
<evidence type="ECO:0000256" key="6">
    <source>
        <dbReference type="ARBA" id="ARBA00022553"/>
    </source>
</evidence>
<evidence type="ECO:0000259" key="21">
    <source>
        <dbReference type="PROSITE" id="PS50222"/>
    </source>
</evidence>
<dbReference type="CDD" id="cd05117">
    <property type="entry name" value="STKc_CAMK"/>
    <property type="match status" value="1"/>
</dbReference>
<feature type="region of interest" description="Disordered" evidence="19">
    <location>
        <begin position="324"/>
        <end position="352"/>
    </location>
</feature>
<dbReference type="Gramene" id="OMERI05G19030.1">
    <property type="protein sequence ID" value="OMERI05G19030.1"/>
    <property type="gene ID" value="OMERI05G19030"/>
</dbReference>
<dbReference type="eggNOG" id="KOG2409">
    <property type="taxonomic scope" value="Eukaryota"/>
</dbReference>
<dbReference type="SUPFAM" id="SSF47473">
    <property type="entry name" value="EF-hand"/>
    <property type="match status" value="1"/>
</dbReference>
<feature type="compositionally biased region" description="Basic and acidic residues" evidence="19">
    <location>
        <begin position="1"/>
        <end position="13"/>
    </location>
</feature>
<evidence type="ECO:0000256" key="17">
    <source>
        <dbReference type="ARBA" id="ARBA00071803"/>
    </source>
</evidence>
<dbReference type="FunFam" id="1.10.238.10:FF:000249">
    <property type="entry name" value="calcium and calcium/calmodulin-dependent serine/threonine-protein kinase DMI-3"/>
    <property type="match status" value="1"/>
</dbReference>
<feature type="compositionally biased region" description="Acidic residues" evidence="19">
    <location>
        <begin position="19"/>
        <end position="28"/>
    </location>
</feature>
<reference evidence="22" key="1">
    <citation type="submission" date="2015-04" db="UniProtKB">
        <authorList>
            <consortium name="EnsemblPlants"/>
        </authorList>
    </citation>
    <scope>IDENTIFICATION</scope>
</reference>
<dbReference type="Pfam" id="PF13499">
    <property type="entry name" value="EF-hand_7"/>
    <property type="match status" value="1"/>
</dbReference>
<feature type="compositionally biased region" description="Acidic residues" evidence="19">
    <location>
        <begin position="200"/>
        <end position="213"/>
    </location>
</feature>
<accession>A0A0E0DTC2</accession>
<keyword evidence="10 18" id="KW-0547">Nucleotide-binding</keyword>
<protein>
    <recommendedName>
        <fullName evidence="17">Calcium and calcium/calmodulin-dependent serine/threonine-protein kinase</fullName>
        <ecNumber evidence="3">2.7.11.17</ecNumber>
    </recommendedName>
</protein>
<dbReference type="Proteomes" id="UP000008021">
    <property type="component" value="Chromosome 5"/>
</dbReference>
<dbReference type="InterPro" id="IPR018034">
    <property type="entry name" value="Kri1"/>
</dbReference>
<evidence type="ECO:0000313" key="22">
    <source>
        <dbReference type="EnsemblPlants" id="OMERI05G19030.1"/>
    </source>
</evidence>
<feature type="compositionally biased region" description="Basic and acidic residues" evidence="19">
    <location>
        <begin position="140"/>
        <end position="154"/>
    </location>
</feature>
<dbReference type="eggNOG" id="KOG0032">
    <property type="taxonomic scope" value="Eukaryota"/>
</dbReference>
<dbReference type="GO" id="GO:0000447">
    <property type="term" value="P:endonucleolytic cleavage in ITS1 to separate SSU-rRNA from 5.8S rRNA and LSU-rRNA from tricistronic rRNA transcript (SSU-rRNA, 5.8S rRNA, LSU-rRNA)"/>
    <property type="evidence" value="ECO:0007669"/>
    <property type="project" value="TreeGrafter"/>
</dbReference>
<dbReference type="EnsemblPlants" id="OMERI05G19030.1">
    <property type="protein sequence ID" value="OMERI05G19030.1"/>
    <property type="gene ID" value="OMERI05G19030"/>
</dbReference>
<dbReference type="InterPro" id="IPR024626">
    <property type="entry name" value="Kri1-like_C"/>
</dbReference>
<dbReference type="GO" id="GO:0005524">
    <property type="term" value="F:ATP binding"/>
    <property type="evidence" value="ECO:0007669"/>
    <property type="project" value="UniProtKB-UniRule"/>
</dbReference>
<keyword evidence="23" id="KW-1185">Reference proteome</keyword>
<dbReference type="GO" id="GO:0009877">
    <property type="term" value="P:nodulation"/>
    <property type="evidence" value="ECO:0007669"/>
    <property type="project" value="UniProtKB-KW"/>
</dbReference>
<proteinExistence type="inferred from homology"/>
<keyword evidence="13 18" id="KW-0067">ATP-binding</keyword>
<keyword evidence="4" id="KW-0536">Nodulation</keyword>
<evidence type="ECO:0000256" key="14">
    <source>
        <dbReference type="ARBA" id="ARBA00022860"/>
    </source>
</evidence>
<dbReference type="PANTHER" id="PTHR14490:SF5">
    <property type="entry name" value="PROTEIN KRI1 HOMOLOG"/>
    <property type="match status" value="1"/>
</dbReference>
<comment type="similarity">
    <text evidence="1">Belongs to the protein kinase superfamily. CAMK Ser/Thr protein kinase family. CaMK subfamily.</text>
</comment>
<dbReference type="PROSITE" id="PS00018">
    <property type="entry name" value="EF_HAND_1"/>
    <property type="match status" value="3"/>
</dbReference>
<dbReference type="SUPFAM" id="SSF56112">
    <property type="entry name" value="Protein kinase-like (PK-like)"/>
    <property type="match status" value="1"/>
</dbReference>
<dbReference type="CDD" id="cd00051">
    <property type="entry name" value="EFh"/>
    <property type="match status" value="2"/>
</dbReference>